<keyword evidence="3 6" id="KW-0547">Nucleotide-binding</keyword>
<keyword evidence="5 6" id="KW-0067">ATP-binding</keyword>
<name>A0A5D4XRP3_9GAMM</name>
<dbReference type="GO" id="GO:0005737">
    <property type="term" value="C:cytoplasm"/>
    <property type="evidence" value="ECO:0007669"/>
    <property type="project" value="UniProtKB-SubCell"/>
</dbReference>
<accession>A0A5D4XRP3</accession>
<evidence type="ECO:0000256" key="4">
    <source>
        <dbReference type="ARBA" id="ARBA00022777"/>
    </source>
</evidence>
<feature type="binding site" evidence="6">
    <location>
        <position position="394"/>
    </location>
    <ligand>
        <name>Mg(2+)</name>
        <dbReference type="ChEBI" id="CHEBI:18420"/>
    </ligand>
</feature>
<keyword evidence="4 6" id="KW-0418">Kinase</keyword>
<feature type="site" description="Transition state stabilizer" evidence="6">
    <location>
        <position position="190"/>
    </location>
</feature>
<proteinExistence type="inferred from homology"/>
<dbReference type="Pfam" id="PF00871">
    <property type="entry name" value="Acetate_kinase"/>
    <property type="match status" value="1"/>
</dbReference>
<evidence type="ECO:0000256" key="1">
    <source>
        <dbReference type="ARBA" id="ARBA00008748"/>
    </source>
</evidence>
<dbReference type="AlphaFoldDB" id="A0A5D4XRP3"/>
<evidence type="ECO:0000256" key="2">
    <source>
        <dbReference type="ARBA" id="ARBA00022679"/>
    </source>
</evidence>
<dbReference type="PIRSF" id="PIRSF000722">
    <property type="entry name" value="Acetate_prop_kin"/>
    <property type="match status" value="1"/>
</dbReference>
<sequence>MSSKIDDRDAIGGDLVLVLNCGSSSIKFALFDAGMDPLPRKPAWNGKVQGIGGPSPTYGETGIDPAPVDLAGEHPHLAALQRIREGVVTRLDGRRLAAVAHRVVHGGSRYFEPVRVDAGVLQDLEGYIPLAPLHQPFALEAIDILLRENPELPQVACFDTGFHHTLPDVEKLLPLPWDAWQRGLRRYGFHGLSYEYMATALPERHGELAKGRVVVAHLGSGASLCAMQGLQSVATTMGFSALDGLMMGTRTGALDPGALLYLMEIEKLSLEEVAQTLYHRSGLLGVSGISSEPRVIVRHEGDEGEPGERARLALALYVRRIVREIGAMAAVLGGLDLLVFTAGVGEHNAFVRERICRDLAFLGIALDQGANRAHAPIISTGDSRVRIGVEPTNEEWIAARDAIAVVRGQAA</sequence>
<comment type="catalytic activity">
    <reaction evidence="6">
        <text>acetate + ATP = acetyl phosphate + ADP</text>
        <dbReference type="Rhea" id="RHEA:11352"/>
        <dbReference type="ChEBI" id="CHEBI:22191"/>
        <dbReference type="ChEBI" id="CHEBI:30089"/>
        <dbReference type="ChEBI" id="CHEBI:30616"/>
        <dbReference type="ChEBI" id="CHEBI:456216"/>
        <dbReference type="EC" id="2.7.2.1"/>
    </reaction>
</comment>
<dbReference type="GO" id="GO:0000287">
    <property type="term" value="F:magnesium ion binding"/>
    <property type="evidence" value="ECO:0007669"/>
    <property type="project" value="UniProtKB-UniRule"/>
</dbReference>
<dbReference type="Proteomes" id="UP000324973">
    <property type="component" value="Unassembled WGS sequence"/>
</dbReference>
<feature type="binding site" evidence="6">
    <location>
        <position position="102"/>
    </location>
    <ligand>
        <name>substrate</name>
    </ligand>
</feature>
<feature type="site" description="Transition state stabilizer" evidence="6">
    <location>
        <position position="250"/>
    </location>
</feature>
<dbReference type="NCBIfam" id="TIGR00016">
    <property type="entry name" value="ackA"/>
    <property type="match status" value="1"/>
</dbReference>
<keyword evidence="2 6" id="KW-0808">Transferase</keyword>
<organism evidence="8 9">
    <name type="scientific">Luteimonas viscosa</name>
    <dbReference type="NCBI Taxonomy" id="1132694"/>
    <lineage>
        <taxon>Bacteria</taxon>
        <taxon>Pseudomonadati</taxon>
        <taxon>Pseudomonadota</taxon>
        <taxon>Gammaproteobacteria</taxon>
        <taxon>Lysobacterales</taxon>
        <taxon>Lysobacteraceae</taxon>
        <taxon>Luteimonas</taxon>
    </lineage>
</organism>
<feature type="binding site" evidence="6">
    <location>
        <begin position="217"/>
        <end position="221"/>
    </location>
    <ligand>
        <name>ATP</name>
        <dbReference type="ChEBI" id="CHEBI:30616"/>
    </ligand>
</feature>
<evidence type="ECO:0000256" key="5">
    <source>
        <dbReference type="ARBA" id="ARBA00022840"/>
    </source>
</evidence>
<dbReference type="InterPro" id="IPR023865">
    <property type="entry name" value="Aliphatic_acid_kinase_CS"/>
</dbReference>
<comment type="caution">
    <text evidence="8">The sequence shown here is derived from an EMBL/GenBank/DDBJ whole genome shotgun (WGS) entry which is preliminary data.</text>
</comment>
<dbReference type="PROSITE" id="PS01075">
    <property type="entry name" value="ACETATE_KINASE_1"/>
    <property type="match status" value="1"/>
</dbReference>
<comment type="function">
    <text evidence="6">Catalyzes the formation of acetyl phosphate from acetate and ATP. Can also catalyze the reverse reaction.</text>
</comment>
<reference evidence="8 9" key="1">
    <citation type="submission" date="2019-08" db="EMBL/GenBank/DDBJ databases">
        <title>Luteimonas viscosus sp. nov., isolated from soil of a sunflower field.</title>
        <authorList>
            <person name="Jianli Z."/>
            <person name="Ying Z."/>
        </authorList>
    </citation>
    <scope>NUCLEOTIDE SEQUENCE [LARGE SCALE GENOMIC DNA]</scope>
    <source>
        <strain evidence="8 9">XBU10</strain>
    </source>
</reference>
<dbReference type="GO" id="GO:0006085">
    <property type="term" value="P:acetyl-CoA biosynthetic process"/>
    <property type="evidence" value="ECO:0007669"/>
    <property type="project" value="UniProtKB-UniRule"/>
</dbReference>
<gene>
    <name evidence="6" type="primary">ackA</name>
    <name evidence="8" type="ORF">FZO89_09325</name>
</gene>
<dbReference type="PANTHER" id="PTHR21060:SF15">
    <property type="entry name" value="ACETATE KINASE-RELATED"/>
    <property type="match status" value="1"/>
</dbReference>
<dbReference type="EC" id="2.7.2.1" evidence="6"/>
<keyword evidence="6" id="KW-0479">Metal-binding</keyword>
<dbReference type="EMBL" id="VTFT01000001">
    <property type="protein sequence ID" value="TYT26441.1"/>
    <property type="molecule type" value="Genomic_DNA"/>
</dbReference>
<keyword evidence="6" id="KW-0963">Cytoplasm</keyword>
<dbReference type="HAMAP" id="MF_00020">
    <property type="entry name" value="Acetate_kinase"/>
    <property type="match status" value="1"/>
</dbReference>
<dbReference type="InterPro" id="IPR004372">
    <property type="entry name" value="Ac/propionate_kinase"/>
</dbReference>
<evidence type="ECO:0000256" key="3">
    <source>
        <dbReference type="ARBA" id="ARBA00022741"/>
    </source>
</evidence>
<evidence type="ECO:0000256" key="6">
    <source>
        <dbReference type="HAMAP-Rule" id="MF_00020"/>
    </source>
</evidence>
<feature type="binding site" evidence="6">
    <location>
        <position position="27"/>
    </location>
    <ligand>
        <name>ATP</name>
        <dbReference type="ChEBI" id="CHEBI:30616"/>
    </ligand>
</feature>
<comment type="caution">
    <text evidence="6">Lacks conserved residue(s) required for the propagation of feature annotation.</text>
</comment>
<dbReference type="OrthoDB" id="9802453at2"/>
<comment type="pathway">
    <text evidence="6">Metabolic intermediate biosynthesis; acetyl-CoA biosynthesis; acetyl-CoA from acetate: step 1/2.</text>
</comment>
<feature type="active site" description="Proton donor/acceptor" evidence="6">
    <location>
        <position position="159"/>
    </location>
</feature>
<dbReference type="GO" id="GO:0005524">
    <property type="term" value="F:ATP binding"/>
    <property type="evidence" value="ECO:0007669"/>
    <property type="project" value="UniProtKB-KW"/>
</dbReference>
<dbReference type="InterPro" id="IPR043129">
    <property type="entry name" value="ATPase_NBD"/>
</dbReference>
<keyword evidence="6" id="KW-0460">Magnesium</keyword>
<comment type="similarity">
    <text evidence="1 6 7">Belongs to the acetokinase family.</text>
</comment>
<dbReference type="UniPathway" id="UPA00340">
    <property type="reaction ID" value="UER00458"/>
</dbReference>
<dbReference type="GO" id="GO:0006083">
    <property type="term" value="P:acetate metabolic process"/>
    <property type="evidence" value="ECO:0007669"/>
    <property type="project" value="TreeGrafter"/>
</dbReference>
<dbReference type="InterPro" id="IPR000890">
    <property type="entry name" value="Aliphatic_acid_kin_short-chain"/>
</dbReference>
<dbReference type="SUPFAM" id="SSF53067">
    <property type="entry name" value="Actin-like ATPase domain"/>
    <property type="match status" value="2"/>
</dbReference>
<feature type="binding site" evidence="6">
    <location>
        <begin position="343"/>
        <end position="347"/>
    </location>
    <ligand>
        <name>ATP</name>
        <dbReference type="ChEBI" id="CHEBI:30616"/>
    </ligand>
</feature>
<dbReference type="GO" id="GO:0008776">
    <property type="term" value="F:acetate kinase activity"/>
    <property type="evidence" value="ECO:0007669"/>
    <property type="project" value="UniProtKB-UniRule"/>
</dbReference>
<dbReference type="RefSeq" id="WP_149102992.1">
    <property type="nucleotide sequence ID" value="NZ_VTFT01000001.1"/>
</dbReference>
<keyword evidence="9" id="KW-1185">Reference proteome</keyword>
<feature type="binding site" evidence="6">
    <location>
        <position position="20"/>
    </location>
    <ligand>
        <name>Mg(2+)</name>
        <dbReference type="ChEBI" id="CHEBI:18420"/>
    </ligand>
</feature>
<comment type="subunit">
    <text evidence="6">Homodimer.</text>
</comment>
<evidence type="ECO:0000256" key="7">
    <source>
        <dbReference type="RuleBase" id="RU003835"/>
    </source>
</evidence>
<protein>
    <recommendedName>
        <fullName evidence="6">Acetate kinase</fullName>
        <ecNumber evidence="6">2.7.2.1</ecNumber>
    </recommendedName>
    <alternativeName>
        <fullName evidence="6">Acetokinase</fullName>
    </alternativeName>
</protein>
<dbReference type="PANTHER" id="PTHR21060">
    <property type="entry name" value="ACETATE KINASE"/>
    <property type="match status" value="1"/>
</dbReference>
<comment type="subcellular location">
    <subcellularLocation>
        <location evidence="6">Cytoplasm</location>
    </subcellularLocation>
</comment>
<evidence type="ECO:0000313" key="9">
    <source>
        <dbReference type="Proteomes" id="UP000324973"/>
    </source>
</evidence>
<dbReference type="Gene3D" id="3.30.420.40">
    <property type="match status" value="2"/>
</dbReference>
<comment type="cofactor">
    <cofactor evidence="6">
        <name>Mg(2+)</name>
        <dbReference type="ChEBI" id="CHEBI:18420"/>
    </cofactor>
    <cofactor evidence="6">
        <name>Mn(2+)</name>
        <dbReference type="ChEBI" id="CHEBI:29035"/>
    </cofactor>
    <text evidence="6">Mg(2+). Can also accept Mn(2+).</text>
</comment>
<dbReference type="PRINTS" id="PR00471">
    <property type="entry name" value="ACETATEKNASE"/>
</dbReference>
<evidence type="ECO:0000313" key="8">
    <source>
        <dbReference type="EMBL" id="TYT26441.1"/>
    </source>
</evidence>